<evidence type="ECO:0000313" key="7">
    <source>
        <dbReference type="Proteomes" id="UP000799764"/>
    </source>
</evidence>
<dbReference type="SMART" id="SM00906">
    <property type="entry name" value="Fungal_trans"/>
    <property type="match status" value="1"/>
</dbReference>
<feature type="coiled-coil region" evidence="3">
    <location>
        <begin position="164"/>
        <end position="191"/>
    </location>
</feature>
<protein>
    <recommendedName>
        <fullName evidence="5">Zn(2)-C6 fungal-type domain-containing protein</fullName>
    </recommendedName>
</protein>
<evidence type="ECO:0000256" key="2">
    <source>
        <dbReference type="ARBA" id="ARBA00023242"/>
    </source>
</evidence>
<comment type="caution">
    <text evidence="6">The sequence shown here is derived from an EMBL/GenBank/DDBJ whole genome shotgun (WGS) entry which is preliminary data.</text>
</comment>
<feature type="region of interest" description="Disordered" evidence="4">
    <location>
        <begin position="1"/>
        <end position="96"/>
    </location>
</feature>
<evidence type="ECO:0000256" key="3">
    <source>
        <dbReference type="SAM" id="Coils"/>
    </source>
</evidence>
<keyword evidence="2" id="KW-0539">Nucleus</keyword>
<dbReference type="OrthoDB" id="2110361at2759"/>
<dbReference type="SUPFAM" id="SSF57701">
    <property type="entry name" value="Zn2/Cys6 DNA-binding domain"/>
    <property type="match status" value="1"/>
</dbReference>
<dbReference type="GO" id="GO:0008270">
    <property type="term" value="F:zinc ion binding"/>
    <property type="evidence" value="ECO:0007669"/>
    <property type="project" value="InterPro"/>
</dbReference>
<sequence>MDTPASTTQPRHPDHSSSTIRRSPPGSLGGAPEGMMIHPPTPFTGLPQGSRGPGLAPALPPLESRSPGGYNSGSYRHSTSPSTASGGIPESSATDHSNLVISPTHVTSANLNAQKRAYRQRRKDPSCDACRERKVKCDATETTACSECSSRNHKCQFTKDTNRRMSSIKQVQDLQSQIAELQQEKQHLLTRMGGQDKMDVDPPFRNQREQRPQSSATRRRAPTPAMENFDHVRNNIYVHSAGIFQPPRSHQHGRPAESADRLPNIPPRADFAHISRRYLDTIHDAYPVLHWPTFQREVDQVYTARSFNGISREWVGMYFAVLACGCLSTESAGPHGYNGGMEFYEVATQMLDPWPQDGTMDQVRQLFLLGVFAMESNLKSAGSMWLACATRIAQTMSLDREDAAQSAFEVEMRRRLWWAIYIQDRLTSLGVNLPFTIHEDDSDISLPSPIDDRYITSLNVPYPPNMPASPFVALIRIARFVSGIRQSLKSDIVVDTDLQAHEEQFRSILSQLPEAYNPHSDARLEPSFLVPIIALHFARFQLYRRNLSPACSPADRGAALTRCTTVAHDTAKVLQRALHSLGPDKNWTQRMASNTVCLHFWRCILILCLQKDYQAALIIVTASAAIGNTRKSNTACGKNIIFFLEQLTERARRGDGHTYQFAEDEELLVYASGDLQSSLEHSWAWAGATGRTRQARGMSDSIQGTLPLRPNPKAPETGERNWPGWGAAEYMITTLMGPQKQFERNAPAYYSTPHNPMKRVQLAPDVAAVSSPKASTTPSNASRISIANII</sequence>
<keyword evidence="1" id="KW-0479">Metal-binding</keyword>
<feature type="region of interest" description="Disordered" evidence="4">
    <location>
        <begin position="694"/>
        <end position="722"/>
    </location>
</feature>
<feature type="region of interest" description="Disordered" evidence="4">
    <location>
        <begin position="244"/>
        <end position="265"/>
    </location>
</feature>
<dbReference type="PANTHER" id="PTHR46910:SF1">
    <property type="entry name" value="MISCELLANEOUS ZN(II)2CYS6 TRANSCRIPTION FACTOR (EUROFUNG)-RELATED"/>
    <property type="match status" value="1"/>
</dbReference>
<dbReference type="GO" id="GO:0006351">
    <property type="term" value="P:DNA-templated transcription"/>
    <property type="evidence" value="ECO:0007669"/>
    <property type="project" value="InterPro"/>
</dbReference>
<dbReference type="CDD" id="cd12148">
    <property type="entry name" value="fungal_TF_MHR"/>
    <property type="match status" value="1"/>
</dbReference>
<dbReference type="Pfam" id="PF00172">
    <property type="entry name" value="Zn_clus"/>
    <property type="match status" value="1"/>
</dbReference>
<dbReference type="SMART" id="SM00066">
    <property type="entry name" value="GAL4"/>
    <property type="match status" value="1"/>
</dbReference>
<dbReference type="Gene3D" id="4.10.240.10">
    <property type="entry name" value="Zn(2)-C6 fungal-type DNA-binding domain"/>
    <property type="match status" value="1"/>
</dbReference>
<gene>
    <name evidence="6" type="ORF">P171DRAFT_50994</name>
</gene>
<dbReference type="PANTHER" id="PTHR46910">
    <property type="entry name" value="TRANSCRIPTION FACTOR PDR1"/>
    <property type="match status" value="1"/>
</dbReference>
<feature type="region of interest" description="Disordered" evidence="4">
    <location>
        <begin position="194"/>
        <end position="228"/>
    </location>
</feature>
<dbReference type="AlphaFoldDB" id="A0A9P4PD63"/>
<evidence type="ECO:0000313" key="6">
    <source>
        <dbReference type="EMBL" id="KAF2442855.1"/>
    </source>
</evidence>
<keyword evidence="7" id="KW-1185">Reference proteome</keyword>
<name>A0A9P4PD63_9PLEO</name>
<dbReference type="CDD" id="cd00067">
    <property type="entry name" value="GAL4"/>
    <property type="match status" value="1"/>
</dbReference>
<dbReference type="Pfam" id="PF04082">
    <property type="entry name" value="Fungal_trans"/>
    <property type="match status" value="1"/>
</dbReference>
<evidence type="ECO:0000259" key="5">
    <source>
        <dbReference type="PROSITE" id="PS50048"/>
    </source>
</evidence>
<dbReference type="Proteomes" id="UP000799764">
    <property type="component" value="Unassembled WGS sequence"/>
</dbReference>
<dbReference type="InterPro" id="IPR001138">
    <property type="entry name" value="Zn2Cys6_DnaBD"/>
</dbReference>
<keyword evidence="3" id="KW-0175">Coiled coil</keyword>
<accession>A0A9P4PD63</accession>
<evidence type="ECO:0000256" key="1">
    <source>
        <dbReference type="ARBA" id="ARBA00022723"/>
    </source>
</evidence>
<dbReference type="InterPro" id="IPR036864">
    <property type="entry name" value="Zn2-C6_fun-type_DNA-bd_sf"/>
</dbReference>
<dbReference type="InterPro" id="IPR007219">
    <property type="entry name" value="XnlR_reg_dom"/>
</dbReference>
<dbReference type="PROSITE" id="PS00463">
    <property type="entry name" value="ZN2_CY6_FUNGAL_1"/>
    <property type="match status" value="1"/>
</dbReference>
<dbReference type="InterPro" id="IPR050987">
    <property type="entry name" value="AtrR-like"/>
</dbReference>
<reference evidence="6" key="1">
    <citation type="journal article" date="2020" name="Stud. Mycol.">
        <title>101 Dothideomycetes genomes: a test case for predicting lifestyles and emergence of pathogens.</title>
        <authorList>
            <person name="Haridas S."/>
            <person name="Albert R."/>
            <person name="Binder M."/>
            <person name="Bloem J."/>
            <person name="Labutti K."/>
            <person name="Salamov A."/>
            <person name="Andreopoulos B."/>
            <person name="Baker S."/>
            <person name="Barry K."/>
            <person name="Bills G."/>
            <person name="Bluhm B."/>
            <person name="Cannon C."/>
            <person name="Castanera R."/>
            <person name="Culley D."/>
            <person name="Daum C."/>
            <person name="Ezra D."/>
            <person name="Gonzalez J."/>
            <person name="Henrissat B."/>
            <person name="Kuo A."/>
            <person name="Liang C."/>
            <person name="Lipzen A."/>
            <person name="Lutzoni F."/>
            <person name="Magnuson J."/>
            <person name="Mondo S."/>
            <person name="Nolan M."/>
            <person name="Ohm R."/>
            <person name="Pangilinan J."/>
            <person name="Park H.-J."/>
            <person name="Ramirez L."/>
            <person name="Alfaro M."/>
            <person name="Sun H."/>
            <person name="Tritt A."/>
            <person name="Yoshinaga Y."/>
            <person name="Zwiers L.-H."/>
            <person name="Turgeon B."/>
            <person name="Goodwin S."/>
            <person name="Spatafora J."/>
            <person name="Crous P."/>
            <person name="Grigoriev I."/>
        </authorList>
    </citation>
    <scope>NUCLEOTIDE SEQUENCE</scope>
    <source>
        <strain evidence="6">CBS 690.94</strain>
    </source>
</reference>
<dbReference type="GO" id="GO:0000981">
    <property type="term" value="F:DNA-binding transcription factor activity, RNA polymerase II-specific"/>
    <property type="evidence" value="ECO:0007669"/>
    <property type="project" value="InterPro"/>
</dbReference>
<feature type="compositionally biased region" description="Polar residues" evidence="4">
    <location>
        <begin position="1"/>
        <end position="21"/>
    </location>
</feature>
<dbReference type="PROSITE" id="PS50048">
    <property type="entry name" value="ZN2_CY6_FUNGAL_2"/>
    <property type="match status" value="1"/>
</dbReference>
<feature type="compositionally biased region" description="Basic and acidic residues" evidence="4">
    <location>
        <begin position="194"/>
        <end position="211"/>
    </location>
</feature>
<feature type="domain" description="Zn(2)-C6 fungal-type" evidence="5">
    <location>
        <begin position="126"/>
        <end position="157"/>
    </location>
</feature>
<feature type="compositionally biased region" description="Polar residues" evidence="4">
    <location>
        <begin position="72"/>
        <end position="96"/>
    </location>
</feature>
<dbReference type="GO" id="GO:0003677">
    <property type="term" value="F:DNA binding"/>
    <property type="evidence" value="ECO:0007669"/>
    <property type="project" value="InterPro"/>
</dbReference>
<evidence type="ECO:0000256" key="4">
    <source>
        <dbReference type="SAM" id="MobiDB-lite"/>
    </source>
</evidence>
<dbReference type="EMBL" id="MU001503">
    <property type="protein sequence ID" value="KAF2442855.1"/>
    <property type="molecule type" value="Genomic_DNA"/>
</dbReference>
<proteinExistence type="predicted"/>
<organism evidence="6 7">
    <name type="scientific">Karstenula rhodostoma CBS 690.94</name>
    <dbReference type="NCBI Taxonomy" id="1392251"/>
    <lineage>
        <taxon>Eukaryota</taxon>
        <taxon>Fungi</taxon>
        <taxon>Dikarya</taxon>
        <taxon>Ascomycota</taxon>
        <taxon>Pezizomycotina</taxon>
        <taxon>Dothideomycetes</taxon>
        <taxon>Pleosporomycetidae</taxon>
        <taxon>Pleosporales</taxon>
        <taxon>Massarineae</taxon>
        <taxon>Didymosphaeriaceae</taxon>
        <taxon>Karstenula</taxon>
    </lineage>
</organism>